<evidence type="ECO:0000256" key="1">
    <source>
        <dbReference type="ARBA" id="ARBA00022694"/>
    </source>
</evidence>
<dbReference type="HAMAP" id="MF_00227">
    <property type="entry name" value="RNase_P"/>
    <property type="match status" value="1"/>
</dbReference>
<evidence type="ECO:0000256" key="4">
    <source>
        <dbReference type="ARBA" id="ARBA00022801"/>
    </source>
</evidence>
<dbReference type="InterPro" id="IPR020568">
    <property type="entry name" value="Ribosomal_Su5_D2-typ_SF"/>
</dbReference>
<evidence type="ECO:0000256" key="7">
    <source>
        <dbReference type="NCBIfam" id="TIGR00188"/>
    </source>
</evidence>
<protein>
    <recommendedName>
        <fullName evidence="6 7">Ribonuclease P protein component</fullName>
        <shortName evidence="6">RNase P protein</shortName>
        <shortName evidence="6">RNaseP protein</shortName>
        <ecNumber evidence="6 7">3.1.26.5</ecNumber>
    </recommendedName>
    <alternativeName>
        <fullName evidence="6">Protein C5</fullName>
    </alternativeName>
</protein>
<evidence type="ECO:0000256" key="3">
    <source>
        <dbReference type="ARBA" id="ARBA00022759"/>
    </source>
</evidence>
<dbReference type="PANTHER" id="PTHR33992">
    <property type="entry name" value="RIBONUCLEASE P PROTEIN COMPONENT"/>
    <property type="match status" value="1"/>
</dbReference>
<keyword evidence="2 6" id="KW-0540">Nuclease</keyword>
<comment type="caution">
    <text evidence="8">The sequence shown here is derived from an EMBL/GenBank/DDBJ whole genome shotgun (WGS) entry which is preliminary data.</text>
</comment>
<dbReference type="SUPFAM" id="SSF54211">
    <property type="entry name" value="Ribosomal protein S5 domain 2-like"/>
    <property type="match status" value="1"/>
</dbReference>
<dbReference type="NCBIfam" id="TIGR00188">
    <property type="entry name" value="rnpA"/>
    <property type="match status" value="1"/>
</dbReference>
<dbReference type="PANTHER" id="PTHR33992:SF1">
    <property type="entry name" value="RIBONUCLEASE P PROTEIN COMPONENT"/>
    <property type="match status" value="1"/>
</dbReference>
<evidence type="ECO:0000313" key="9">
    <source>
        <dbReference type="Proteomes" id="UP000228711"/>
    </source>
</evidence>
<dbReference type="EC" id="3.1.26.5" evidence="6 7"/>
<sequence length="115" mass="13122">MLKKQNRLGRSDSLKQVIRRGRITRGPGFLFRTLATHPLPPRFAVSISHKAEKSAVRRNRVRRQLYGILRDHITEITPGLDCSITVQRPACIMSAADRKKTFLQLLVHAKLLAKQ</sequence>
<comment type="similarity">
    <text evidence="6">Belongs to the RnpA family.</text>
</comment>
<dbReference type="InterPro" id="IPR014721">
    <property type="entry name" value="Ribsml_uS5_D2-typ_fold_subgr"/>
</dbReference>
<dbReference type="GO" id="GO:0042781">
    <property type="term" value="F:3'-tRNA processing endoribonuclease activity"/>
    <property type="evidence" value="ECO:0007669"/>
    <property type="project" value="TreeGrafter"/>
</dbReference>
<dbReference type="GO" id="GO:0030677">
    <property type="term" value="C:ribonuclease P complex"/>
    <property type="evidence" value="ECO:0007669"/>
    <property type="project" value="TreeGrafter"/>
</dbReference>
<evidence type="ECO:0000256" key="2">
    <source>
        <dbReference type="ARBA" id="ARBA00022722"/>
    </source>
</evidence>
<dbReference type="AlphaFoldDB" id="A0A2H0YVV7"/>
<dbReference type="Gene3D" id="3.30.230.10">
    <property type="match status" value="1"/>
</dbReference>
<dbReference type="GO" id="GO:0000049">
    <property type="term" value="F:tRNA binding"/>
    <property type="evidence" value="ECO:0007669"/>
    <property type="project" value="UniProtKB-UniRule"/>
</dbReference>
<accession>A0A2H0YVV7</accession>
<keyword evidence="3 6" id="KW-0255">Endonuclease</keyword>
<organism evidence="8 9">
    <name type="scientific">Candidatus Kerfeldbacteria bacterium CG08_land_8_20_14_0_20_42_7</name>
    <dbReference type="NCBI Taxonomy" id="2014245"/>
    <lineage>
        <taxon>Bacteria</taxon>
        <taxon>Candidatus Kerfeldiibacteriota</taxon>
    </lineage>
</organism>
<dbReference type="Proteomes" id="UP000228711">
    <property type="component" value="Unassembled WGS sequence"/>
</dbReference>
<dbReference type="GO" id="GO:0001682">
    <property type="term" value="P:tRNA 5'-leader removal"/>
    <property type="evidence" value="ECO:0007669"/>
    <property type="project" value="UniProtKB-UniRule"/>
</dbReference>
<dbReference type="InterPro" id="IPR000100">
    <property type="entry name" value="RNase_P"/>
</dbReference>
<keyword evidence="4 6" id="KW-0378">Hydrolase</keyword>
<name>A0A2H0YVV7_9BACT</name>
<dbReference type="GO" id="GO:0004526">
    <property type="term" value="F:ribonuclease P activity"/>
    <property type="evidence" value="ECO:0007669"/>
    <property type="project" value="UniProtKB-UniRule"/>
</dbReference>
<dbReference type="Pfam" id="PF00825">
    <property type="entry name" value="Ribonuclease_P"/>
    <property type="match status" value="1"/>
</dbReference>
<dbReference type="EMBL" id="PEXV01000026">
    <property type="protein sequence ID" value="PIS41872.1"/>
    <property type="molecule type" value="Genomic_DNA"/>
</dbReference>
<evidence type="ECO:0000256" key="6">
    <source>
        <dbReference type="HAMAP-Rule" id="MF_00227"/>
    </source>
</evidence>
<proteinExistence type="inferred from homology"/>
<gene>
    <name evidence="6 8" type="primary">rnpA</name>
    <name evidence="8" type="ORF">COT25_00760</name>
</gene>
<evidence type="ECO:0000256" key="5">
    <source>
        <dbReference type="ARBA" id="ARBA00022884"/>
    </source>
</evidence>
<comment type="function">
    <text evidence="6">RNaseP catalyzes the removal of the 5'-leader sequence from pre-tRNA to produce the mature 5'-terminus. It can also cleave other RNA substrates such as 4.5S RNA. The protein component plays an auxiliary but essential role in vivo by binding to the 5'-leader sequence and broadening the substrate specificity of the ribozyme.</text>
</comment>
<comment type="subunit">
    <text evidence="6">Consists of a catalytic RNA component (M1 or rnpB) and a protein subunit.</text>
</comment>
<keyword evidence="5 6" id="KW-0694">RNA-binding</keyword>
<reference evidence="9" key="1">
    <citation type="submission" date="2017-09" db="EMBL/GenBank/DDBJ databases">
        <title>Depth-based differentiation of microbial function through sediment-hosted aquifers and enrichment of novel symbionts in the deep terrestrial subsurface.</title>
        <authorList>
            <person name="Probst A.J."/>
            <person name="Ladd B."/>
            <person name="Jarett J.K."/>
            <person name="Geller-Mcgrath D.E."/>
            <person name="Sieber C.M.K."/>
            <person name="Emerson J.B."/>
            <person name="Anantharaman K."/>
            <person name="Thomas B.C."/>
            <person name="Malmstrom R."/>
            <person name="Stieglmeier M."/>
            <person name="Klingl A."/>
            <person name="Woyke T."/>
            <person name="Ryan C.M."/>
            <person name="Banfield J.F."/>
        </authorList>
    </citation>
    <scope>NUCLEOTIDE SEQUENCE [LARGE SCALE GENOMIC DNA]</scope>
</reference>
<keyword evidence="1 6" id="KW-0819">tRNA processing</keyword>
<evidence type="ECO:0000313" key="8">
    <source>
        <dbReference type="EMBL" id="PIS41872.1"/>
    </source>
</evidence>
<comment type="catalytic activity">
    <reaction evidence="6">
        <text>Endonucleolytic cleavage of RNA, removing 5'-extranucleotides from tRNA precursor.</text>
        <dbReference type="EC" id="3.1.26.5"/>
    </reaction>
</comment>